<dbReference type="GO" id="GO:0030866">
    <property type="term" value="P:cortical actin cytoskeleton organization"/>
    <property type="evidence" value="ECO:0007669"/>
    <property type="project" value="TreeGrafter"/>
</dbReference>
<proteinExistence type="predicted"/>
<feature type="transmembrane region" description="Helical" evidence="2">
    <location>
        <begin position="118"/>
        <end position="138"/>
    </location>
</feature>
<dbReference type="AlphaFoldDB" id="A0A1L7X187"/>
<feature type="region of interest" description="Disordered" evidence="1">
    <location>
        <begin position="245"/>
        <end position="267"/>
    </location>
</feature>
<keyword evidence="2" id="KW-0472">Membrane</keyword>
<gene>
    <name evidence="3" type="ORF">PAC_08672</name>
</gene>
<dbReference type="OrthoDB" id="5419460at2759"/>
<dbReference type="InterPro" id="IPR009571">
    <property type="entry name" value="SUR7/Rim9-like_fungi"/>
</dbReference>
<dbReference type="GO" id="GO:0032185">
    <property type="term" value="P:septin cytoskeleton organization"/>
    <property type="evidence" value="ECO:0007669"/>
    <property type="project" value="TreeGrafter"/>
</dbReference>
<dbReference type="Proteomes" id="UP000184330">
    <property type="component" value="Unassembled WGS sequence"/>
</dbReference>
<evidence type="ECO:0000313" key="3">
    <source>
        <dbReference type="EMBL" id="CZR58780.1"/>
    </source>
</evidence>
<feature type="transmembrane region" description="Helical" evidence="2">
    <location>
        <begin position="150"/>
        <end position="173"/>
    </location>
</feature>
<feature type="transmembrane region" description="Helical" evidence="2">
    <location>
        <begin position="7"/>
        <end position="29"/>
    </location>
</feature>
<dbReference type="Pfam" id="PF06687">
    <property type="entry name" value="SUR7"/>
    <property type="match status" value="1"/>
</dbReference>
<dbReference type="EMBL" id="FJOG01000012">
    <property type="protein sequence ID" value="CZR58780.1"/>
    <property type="molecule type" value="Genomic_DNA"/>
</dbReference>
<dbReference type="GO" id="GO:0045121">
    <property type="term" value="C:membrane raft"/>
    <property type="evidence" value="ECO:0007669"/>
    <property type="project" value="TreeGrafter"/>
</dbReference>
<accession>A0A1L7X187</accession>
<dbReference type="GO" id="GO:0006897">
    <property type="term" value="P:endocytosis"/>
    <property type="evidence" value="ECO:0007669"/>
    <property type="project" value="TreeGrafter"/>
</dbReference>
<evidence type="ECO:0000313" key="4">
    <source>
        <dbReference type="Proteomes" id="UP000184330"/>
    </source>
</evidence>
<evidence type="ECO:0000256" key="2">
    <source>
        <dbReference type="SAM" id="Phobius"/>
    </source>
</evidence>
<dbReference type="GO" id="GO:0005886">
    <property type="term" value="C:plasma membrane"/>
    <property type="evidence" value="ECO:0007669"/>
    <property type="project" value="InterPro"/>
</dbReference>
<protein>
    <submittedName>
        <fullName evidence="3">Related to FMP45 Cell cortex protein involved in sporulation</fullName>
    </submittedName>
</protein>
<keyword evidence="2" id="KW-1133">Transmembrane helix</keyword>
<reference evidence="3 4" key="1">
    <citation type="submission" date="2016-03" db="EMBL/GenBank/DDBJ databases">
        <authorList>
            <person name="Ploux O."/>
        </authorList>
    </citation>
    <scope>NUCLEOTIDE SEQUENCE [LARGE SCALE GENOMIC DNA]</scope>
    <source>
        <strain evidence="3 4">UAMH 11012</strain>
    </source>
</reference>
<keyword evidence="4" id="KW-1185">Reference proteome</keyword>
<evidence type="ECO:0000256" key="1">
    <source>
        <dbReference type="SAM" id="MobiDB-lite"/>
    </source>
</evidence>
<sequence length="267" mass="28707">MAGGIRGAMGIVSLILIAGALVLMFFVVLSGVTNSTPLNKTYFLRADTSSIAGARPVSQWTYFYVCGSGNTDCGKAVPALPFGYAWVGGGDGAPADLVGSHGKHTTSTHYYYLWRFGWVFYLISLFFTVMAFFTALLAPCSRLASGLSGLILTGSLFFFSLAASLMTAEFVQARDRFKAAGMSTKIGRYAFGFTWGAWAAIFLATIFLFLGCGAGGRKDDTVRSSRGATTSGGLGNVGFFRRQRSRRSARGSFVDNDSQRRVKDEYA</sequence>
<dbReference type="PANTHER" id="PTHR36414">
    <property type="entry name" value="PROTEIN SUR7"/>
    <property type="match status" value="1"/>
</dbReference>
<dbReference type="PANTHER" id="PTHR36414:SF1">
    <property type="entry name" value="PROTEIN SUR7"/>
    <property type="match status" value="1"/>
</dbReference>
<organism evidence="3 4">
    <name type="scientific">Phialocephala subalpina</name>
    <dbReference type="NCBI Taxonomy" id="576137"/>
    <lineage>
        <taxon>Eukaryota</taxon>
        <taxon>Fungi</taxon>
        <taxon>Dikarya</taxon>
        <taxon>Ascomycota</taxon>
        <taxon>Pezizomycotina</taxon>
        <taxon>Leotiomycetes</taxon>
        <taxon>Helotiales</taxon>
        <taxon>Mollisiaceae</taxon>
        <taxon>Phialocephala</taxon>
        <taxon>Phialocephala fortinii species complex</taxon>
    </lineage>
</organism>
<keyword evidence="2" id="KW-0812">Transmembrane</keyword>
<name>A0A1L7X187_9HELO</name>
<feature type="compositionally biased region" description="Basic and acidic residues" evidence="1">
    <location>
        <begin position="257"/>
        <end position="267"/>
    </location>
</feature>
<dbReference type="GO" id="GO:0005938">
    <property type="term" value="C:cell cortex"/>
    <property type="evidence" value="ECO:0007669"/>
    <property type="project" value="TreeGrafter"/>
</dbReference>
<feature type="transmembrane region" description="Helical" evidence="2">
    <location>
        <begin position="193"/>
        <end position="216"/>
    </location>
</feature>
<dbReference type="GO" id="GO:0031505">
    <property type="term" value="P:fungal-type cell wall organization"/>
    <property type="evidence" value="ECO:0007669"/>
    <property type="project" value="TreeGrafter"/>
</dbReference>